<dbReference type="InterPro" id="IPR053137">
    <property type="entry name" value="NLR-like"/>
</dbReference>
<dbReference type="PANTHER" id="PTHR46082:SF11">
    <property type="entry name" value="AAA+ ATPASE DOMAIN-CONTAINING PROTEIN-RELATED"/>
    <property type="match status" value="1"/>
</dbReference>
<feature type="domain" description="Protein kinase" evidence="6">
    <location>
        <begin position="223"/>
        <end position="478"/>
    </location>
</feature>
<proteinExistence type="predicted"/>
<feature type="region of interest" description="Disordered" evidence="5">
    <location>
        <begin position="936"/>
        <end position="957"/>
    </location>
</feature>
<evidence type="ECO:0000256" key="5">
    <source>
        <dbReference type="SAM" id="MobiDB-lite"/>
    </source>
</evidence>
<dbReference type="InterPro" id="IPR011009">
    <property type="entry name" value="Kinase-like_dom_sf"/>
</dbReference>
<dbReference type="Gene3D" id="1.20.930.20">
    <property type="entry name" value="Adaptor protein Cbl, N-terminal domain"/>
    <property type="match status" value="1"/>
</dbReference>
<dbReference type="GO" id="GO:0005524">
    <property type="term" value="F:ATP binding"/>
    <property type="evidence" value="ECO:0007669"/>
    <property type="project" value="UniProtKB-UniRule"/>
</dbReference>
<dbReference type="SUPFAM" id="SSF48452">
    <property type="entry name" value="TPR-like"/>
    <property type="match status" value="3"/>
</dbReference>
<dbReference type="SUPFAM" id="SSF56112">
    <property type="entry name" value="Protein kinase-like (PK-like)"/>
    <property type="match status" value="1"/>
</dbReference>
<protein>
    <recommendedName>
        <fullName evidence="6">Protein kinase domain-containing protein</fullName>
    </recommendedName>
</protein>
<dbReference type="CDD" id="cd21037">
    <property type="entry name" value="MLKL_NTD"/>
    <property type="match status" value="1"/>
</dbReference>
<evidence type="ECO:0000313" key="8">
    <source>
        <dbReference type="Proteomes" id="UP001221757"/>
    </source>
</evidence>
<evidence type="ECO:0000256" key="1">
    <source>
        <dbReference type="ARBA" id="ARBA00022527"/>
    </source>
</evidence>
<dbReference type="Gene3D" id="1.25.40.10">
    <property type="entry name" value="Tetratricopeptide repeat domain"/>
    <property type="match status" value="4"/>
</dbReference>
<dbReference type="InterPro" id="IPR017441">
    <property type="entry name" value="Protein_kinase_ATP_BS"/>
</dbReference>
<gene>
    <name evidence="7" type="ORF">B0H17DRAFT_375842</name>
</gene>
<dbReference type="Proteomes" id="UP001221757">
    <property type="component" value="Unassembled WGS sequence"/>
</dbReference>
<sequence length="957" mass="109438">MDSLETLIDLIPVHGLKTAYQIFKFILSSVKEVQDRKKQFEALAIAIGQLLRALDSEFRASRRILASCGEQLRDLENLLQDIHRFVEKEQQRDFLMSLLTKDSRIAKIEIYYRRIGATVSAFEISSLLSIQSMLERDQTAWNLDTAALNARLSAIEHNQVDLRKILEINQKNLLTVMACIERRLGSEVNQPEQQFYSNTLQYLSSMSGRQVKLDDRMILSFDVEYGLEIGAGGFGKVYRGTWNRTEVAIKVLQNVSGVPASVELLQKEIDLWLTLRHPNILQFLGANTLDDTPFIVMPYIQNNARQFLQQRPTFDPVHILRDASLGLQYLHSRKICHGDIKGANILVHDSGRALLCDFGLSRIKSDVTSRTVRVGTTVIVGSRNWMAPELLAGSTPKLPSDIYAFGMTLYELYTDENPLFNIPHADFVELVFKLQVRPDRPETEDAPRLSDPLWTLAEQCWVQDPKARPTSGQIHDRIVDILLQVTGKELADSAMRTKGNKRDRQIQDPQLVHWKQDSVEDKHTLIEDHLETPKSMSALAGTSNQLGQFKEAQKRRVDVMQKQKQVLGEDRPDTLQTMHDLAITYTNLGQLKEAQELMVEVMQKRKQVLGEDHRDTLQTMYNLAMTYTKLKQFKKAQKLGVTVMQKQKQVLGEDHPDTLRTMHNLAGTYARLGQFEEAQKLGVEVMQKRKQVLGKDKPDTLRTMHNLAAIYINLEQFKEAQELGVNVMQKQKQVLGEDHPETLQTMYNLAITYTNLGQFKEAQKLGADVIQKQTQMLGENHPDTLQTMHYLAFIYAELGQFEEAQKLGVRVMEKRKQVLGEDNPDTLRTMSNYALTCTNLRQFEKAQNLGVDLMQKQKQVLGGTHPHTLGTMHNLAATYFELGQFKKAQKLEVTVMQKQKKVLGEDHLDTLLTMCNLAHTYMRLGRFTEAHKLRGEVNSRRNRSPRRGPYSYPVNLF</sequence>
<dbReference type="InterPro" id="IPR011990">
    <property type="entry name" value="TPR-like_helical_dom_sf"/>
</dbReference>
<dbReference type="PRINTS" id="PR00381">
    <property type="entry name" value="KINESINLIGHT"/>
</dbReference>
<dbReference type="InterPro" id="IPR000719">
    <property type="entry name" value="Prot_kinase_dom"/>
</dbReference>
<dbReference type="Pfam" id="PF13374">
    <property type="entry name" value="TPR_10"/>
    <property type="match status" value="1"/>
</dbReference>
<dbReference type="Pfam" id="PF07714">
    <property type="entry name" value="PK_Tyr_Ser-Thr"/>
    <property type="match status" value="1"/>
</dbReference>
<dbReference type="GO" id="GO:0004672">
    <property type="term" value="F:protein kinase activity"/>
    <property type="evidence" value="ECO:0007669"/>
    <property type="project" value="InterPro"/>
</dbReference>
<evidence type="ECO:0000256" key="3">
    <source>
        <dbReference type="ARBA" id="ARBA00022840"/>
    </source>
</evidence>
<accession>A0AAD7CP01</accession>
<dbReference type="PANTHER" id="PTHR46082">
    <property type="entry name" value="ATP/GTP-BINDING PROTEIN-RELATED"/>
    <property type="match status" value="1"/>
</dbReference>
<comment type="caution">
    <text evidence="7">The sequence shown here is derived from an EMBL/GenBank/DDBJ whole genome shotgun (WGS) entry which is preliminary data.</text>
</comment>
<evidence type="ECO:0000256" key="4">
    <source>
        <dbReference type="PROSITE-ProRule" id="PRU10141"/>
    </source>
</evidence>
<dbReference type="PROSITE" id="PS00107">
    <property type="entry name" value="PROTEIN_KINASE_ATP"/>
    <property type="match status" value="1"/>
</dbReference>
<dbReference type="PROSITE" id="PS00108">
    <property type="entry name" value="PROTEIN_KINASE_ST"/>
    <property type="match status" value="1"/>
</dbReference>
<keyword evidence="1" id="KW-0418">Kinase</keyword>
<evidence type="ECO:0000259" key="6">
    <source>
        <dbReference type="PROSITE" id="PS50011"/>
    </source>
</evidence>
<dbReference type="GO" id="GO:0007166">
    <property type="term" value="P:cell surface receptor signaling pathway"/>
    <property type="evidence" value="ECO:0007669"/>
    <property type="project" value="InterPro"/>
</dbReference>
<keyword evidence="8" id="KW-1185">Reference proteome</keyword>
<feature type="binding site" evidence="4">
    <location>
        <position position="250"/>
    </location>
    <ligand>
        <name>ATP</name>
        <dbReference type="ChEBI" id="CHEBI:30616"/>
    </ligand>
</feature>
<keyword evidence="1" id="KW-0723">Serine/threonine-protein kinase</keyword>
<reference evidence="7" key="1">
    <citation type="submission" date="2023-03" db="EMBL/GenBank/DDBJ databases">
        <title>Massive genome expansion in bonnet fungi (Mycena s.s.) driven by repeated elements and novel gene families across ecological guilds.</title>
        <authorList>
            <consortium name="Lawrence Berkeley National Laboratory"/>
            <person name="Harder C.B."/>
            <person name="Miyauchi S."/>
            <person name="Viragh M."/>
            <person name="Kuo A."/>
            <person name="Thoen E."/>
            <person name="Andreopoulos B."/>
            <person name="Lu D."/>
            <person name="Skrede I."/>
            <person name="Drula E."/>
            <person name="Henrissat B."/>
            <person name="Morin E."/>
            <person name="Kohler A."/>
            <person name="Barry K."/>
            <person name="LaButti K."/>
            <person name="Morin E."/>
            <person name="Salamov A."/>
            <person name="Lipzen A."/>
            <person name="Mereny Z."/>
            <person name="Hegedus B."/>
            <person name="Baldrian P."/>
            <person name="Stursova M."/>
            <person name="Weitz H."/>
            <person name="Taylor A."/>
            <person name="Grigoriev I.V."/>
            <person name="Nagy L.G."/>
            <person name="Martin F."/>
            <person name="Kauserud H."/>
        </authorList>
    </citation>
    <scope>NUCLEOTIDE SEQUENCE</scope>
    <source>
        <strain evidence="7">CBHHK067</strain>
    </source>
</reference>
<evidence type="ECO:0000256" key="2">
    <source>
        <dbReference type="ARBA" id="ARBA00022741"/>
    </source>
</evidence>
<dbReference type="InterPro" id="IPR008271">
    <property type="entry name" value="Ser/Thr_kinase_AS"/>
</dbReference>
<dbReference type="AlphaFoldDB" id="A0AAD7CP01"/>
<dbReference type="InterPro" id="IPR059179">
    <property type="entry name" value="MLKL-like_MCAfunc"/>
</dbReference>
<dbReference type="SMART" id="SM00220">
    <property type="entry name" value="S_TKc"/>
    <property type="match status" value="1"/>
</dbReference>
<keyword evidence="2 4" id="KW-0547">Nucleotide-binding</keyword>
<evidence type="ECO:0000313" key="7">
    <source>
        <dbReference type="EMBL" id="KAJ7655483.1"/>
    </source>
</evidence>
<dbReference type="InterPro" id="IPR001245">
    <property type="entry name" value="Ser-Thr/Tyr_kinase_cat_dom"/>
</dbReference>
<organism evidence="7 8">
    <name type="scientific">Mycena rosella</name>
    <name type="common">Pink bonnet</name>
    <name type="synonym">Agaricus rosellus</name>
    <dbReference type="NCBI Taxonomy" id="1033263"/>
    <lineage>
        <taxon>Eukaryota</taxon>
        <taxon>Fungi</taxon>
        <taxon>Dikarya</taxon>
        <taxon>Basidiomycota</taxon>
        <taxon>Agaricomycotina</taxon>
        <taxon>Agaricomycetes</taxon>
        <taxon>Agaricomycetidae</taxon>
        <taxon>Agaricales</taxon>
        <taxon>Marasmiineae</taxon>
        <taxon>Mycenaceae</taxon>
        <taxon>Mycena</taxon>
    </lineage>
</organism>
<dbReference type="Gene3D" id="1.10.510.10">
    <property type="entry name" value="Transferase(Phosphotransferase) domain 1"/>
    <property type="match status" value="1"/>
</dbReference>
<dbReference type="PROSITE" id="PS50011">
    <property type="entry name" value="PROTEIN_KINASE_DOM"/>
    <property type="match status" value="1"/>
</dbReference>
<keyword evidence="1" id="KW-0808">Transferase</keyword>
<dbReference type="EMBL" id="JARKIE010000309">
    <property type="protein sequence ID" value="KAJ7655483.1"/>
    <property type="molecule type" value="Genomic_DNA"/>
</dbReference>
<name>A0AAD7CP01_MYCRO</name>
<dbReference type="Pfam" id="PF13424">
    <property type="entry name" value="TPR_12"/>
    <property type="match status" value="4"/>
</dbReference>
<dbReference type="InterPro" id="IPR036537">
    <property type="entry name" value="Adaptor_Cbl_N_dom_sf"/>
</dbReference>
<feature type="compositionally biased region" description="Low complexity" evidence="5">
    <location>
        <begin position="947"/>
        <end position="957"/>
    </location>
</feature>
<keyword evidence="3 4" id="KW-0067">ATP-binding</keyword>